<dbReference type="SUPFAM" id="SSF64288">
    <property type="entry name" value="Chorismate lyase-like"/>
    <property type="match status" value="1"/>
</dbReference>
<keyword evidence="6" id="KW-1185">Reference proteome</keyword>
<dbReference type="Pfam" id="PF07702">
    <property type="entry name" value="UTRA"/>
    <property type="match status" value="1"/>
</dbReference>
<dbReference type="Gene3D" id="1.10.10.10">
    <property type="entry name" value="Winged helix-like DNA-binding domain superfamily/Winged helix DNA-binding domain"/>
    <property type="match status" value="1"/>
</dbReference>
<evidence type="ECO:0000256" key="1">
    <source>
        <dbReference type="ARBA" id="ARBA00023015"/>
    </source>
</evidence>
<feature type="domain" description="HTH gntR-type" evidence="4">
    <location>
        <begin position="8"/>
        <end position="76"/>
    </location>
</feature>
<dbReference type="InterPro" id="IPR036390">
    <property type="entry name" value="WH_DNA-bd_sf"/>
</dbReference>
<evidence type="ECO:0000313" key="5">
    <source>
        <dbReference type="EMBL" id="SDH24058.1"/>
    </source>
</evidence>
<dbReference type="InterPro" id="IPR028978">
    <property type="entry name" value="Chorismate_lyase_/UTRA_dom_sf"/>
</dbReference>
<reference evidence="5 6" key="1">
    <citation type="submission" date="2016-10" db="EMBL/GenBank/DDBJ databases">
        <authorList>
            <person name="Varghese N."/>
            <person name="Submissions S."/>
        </authorList>
    </citation>
    <scope>NUCLEOTIDE SEQUENCE [LARGE SCALE GENOMIC DNA]</scope>
    <source>
        <strain evidence="5 6">DSM 26672</strain>
    </source>
</reference>
<comment type="caution">
    <text evidence="5">The sequence shown here is derived from an EMBL/GenBank/DDBJ whole genome shotgun (WGS) entry which is preliminary data.</text>
</comment>
<accession>A0ABY0PAA7</accession>
<evidence type="ECO:0000256" key="3">
    <source>
        <dbReference type="ARBA" id="ARBA00023163"/>
    </source>
</evidence>
<dbReference type="PRINTS" id="PR00035">
    <property type="entry name" value="HTHGNTR"/>
</dbReference>
<evidence type="ECO:0000256" key="2">
    <source>
        <dbReference type="ARBA" id="ARBA00023125"/>
    </source>
</evidence>
<keyword evidence="3" id="KW-0804">Transcription</keyword>
<proteinExistence type="predicted"/>
<dbReference type="SMART" id="SM00866">
    <property type="entry name" value="UTRA"/>
    <property type="match status" value="1"/>
</dbReference>
<organism evidence="5 6">
    <name type="scientific">Bosea robiniae</name>
    <dbReference type="NCBI Taxonomy" id="1036780"/>
    <lineage>
        <taxon>Bacteria</taxon>
        <taxon>Pseudomonadati</taxon>
        <taxon>Pseudomonadota</taxon>
        <taxon>Alphaproteobacteria</taxon>
        <taxon>Hyphomicrobiales</taxon>
        <taxon>Boseaceae</taxon>
        <taxon>Bosea</taxon>
    </lineage>
</organism>
<evidence type="ECO:0000259" key="4">
    <source>
        <dbReference type="PROSITE" id="PS50949"/>
    </source>
</evidence>
<dbReference type="Gene3D" id="3.40.1410.10">
    <property type="entry name" value="Chorismate lyase-like"/>
    <property type="match status" value="1"/>
</dbReference>
<dbReference type="CDD" id="cd07377">
    <property type="entry name" value="WHTH_GntR"/>
    <property type="match status" value="1"/>
</dbReference>
<evidence type="ECO:0000313" key="6">
    <source>
        <dbReference type="Proteomes" id="UP000199468"/>
    </source>
</evidence>
<name>A0ABY0PAA7_9HYPH</name>
<dbReference type="InterPro" id="IPR011663">
    <property type="entry name" value="UTRA"/>
</dbReference>
<gene>
    <name evidence="5" type="ORF">SAMN05421844_107255</name>
</gene>
<dbReference type="PROSITE" id="PS50949">
    <property type="entry name" value="HTH_GNTR"/>
    <property type="match status" value="1"/>
</dbReference>
<keyword evidence="1" id="KW-0805">Transcription regulation</keyword>
<dbReference type="PANTHER" id="PTHR44846:SF1">
    <property type="entry name" value="MANNOSYL-D-GLYCERATE TRANSPORT_METABOLISM SYSTEM REPRESSOR MNGR-RELATED"/>
    <property type="match status" value="1"/>
</dbReference>
<sequence length="245" mass="27258">MSEGTRTTGGHAVLADLLRDEIGGGTYPVGSRFPTEPELQERFGVGRHTIREALKLLAEQGILGRRRKTGTTVLAQRPVAPYVHSLRDLKGLFDFAQSTQLDVRHYGFASSVAKSFESFSGLREGRWLRVAGVRSTRNDQQPLCWSEVFVPEKLAPALEAIQQGDRAIYEVIMDEQGLKLDYVEQEVSATTMPAAMADLLHAGTETAALAVKRRYVANNGQTFELSYNLYPATRYSVRSVIRQRI</sequence>
<dbReference type="InterPro" id="IPR000524">
    <property type="entry name" value="Tscrpt_reg_HTH_GntR"/>
</dbReference>
<dbReference type="PANTHER" id="PTHR44846">
    <property type="entry name" value="MANNOSYL-D-GLYCERATE TRANSPORT/METABOLISM SYSTEM REPRESSOR MNGR-RELATED"/>
    <property type="match status" value="1"/>
</dbReference>
<dbReference type="InterPro" id="IPR050679">
    <property type="entry name" value="Bact_HTH_transcr_reg"/>
</dbReference>
<dbReference type="SMART" id="SM00345">
    <property type="entry name" value="HTH_GNTR"/>
    <property type="match status" value="1"/>
</dbReference>
<dbReference type="InterPro" id="IPR036388">
    <property type="entry name" value="WH-like_DNA-bd_sf"/>
</dbReference>
<dbReference type="EMBL" id="FNBZ01000007">
    <property type="protein sequence ID" value="SDH24058.1"/>
    <property type="molecule type" value="Genomic_DNA"/>
</dbReference>
<protein>
    <submittedName>
        <fullName evidence="5">DNA-binding transcriptional regulator, GntR family</fullName>
    </submittedName>
</protein>
<keyword evidence="2 5" id="KW-0238">DNA-binding</keyword>
<dbReference type="GO" id="GO:0003677">
    <property type="term" value="F:DNA binding"/>
    <property type="evidence" value="ECO:0007669"/>
    <property type="project" value="UniProtKB-KW"/>
</dbReference>
<dbReference type="SUPFAM" id="SSF46785">
    <property type="entry name" value="Winged helix' DNA-binding domain"/>
    <property type="match status" value="1"/>
</dbReference>
<dbReference type="Proteomes" id="UP000199468">
    <property type="component" value="Unassembled WGS sequence"/>
</dbReference>
<dbReference type="Pfam" id="PF00392">
    <property type="entry name" value="GntR"/>
    <property type="match status" value="1"/>
</dbReference>